<name>A0A5J4ZXV7_9ASTE</name>
<dbReference type="PANTHER" id="PTHR11177">
    <property type="entry name" value="CHITINASE"/>
    <property type="match status" value="1"/>
</dbReference>
<dbReference type="SMART" id="SM00636">
    <property type="entry name" value="Glyco_18"/>
    <property type="match status" value="1"/>
</dbReference>
<dbReference type="GO" id="GO:0008061">
    <property type="term" value="F:chitin binding"/>
    <property type="evidence" value="ECO:0007669"/>
    <property type="project" value="InterPro"/>
</dbReference>
<reference evidence="7 8" key="1">
    <citation type="submission" date="2019-09" db="EMBL/GenBank/DDBJ databases">
        <title>A chromosome-level genome assembly of the Chinese tupelo Nyssa sinensis.</title>
        <authorList>
            <person name="Yang X."/>
            <person name="Kang M."/>
            <person name="Yang Y."/>
            <person name="Xiong H."/>
            <person name="Wang M."/>
            <person name="Zhang Z."/>
            <person name="Wang Z."/>
            <person name="Wu H."/>
            <person name="Ma T."/>
            <person name="Liu J."/>
            <person name="Xi Z."/>
        </authorList>
    </citation>
    <scope>NUCLEOTIDE SEQUENCE [LARGE SCALE GENOMIC DNA]</scope>
    <source>
        <strain evidence="7">J267</strain>
        <tissue evidence="7">Leaf</tissue>
    </source>
</reference>
<evidence type="ECO:0000256" key="3">
    <source>
        <dbReference type="ARBA" id="ARBA00022801"/>
    </source>
</evidence>
<dbReference type="Gene3D" id="3.20.20.80">
    <property type="entry name" value="Glycosidases"/>
    <property type="match status" value="1"/>
</dbReference>
<keyword evidence="4" id="KW-0325">Glycoprotein</keyword>
<evidence type="ECO:0000256" key="1">
    <source>
        <dbReference type="ARBA" id="ARBA00008682"/>
    </source>
</evidence>
<dbReference type="SUPFAM" id="SSF51445">
    <property type="entry name" value="(Trans)glycosidases"/>
    <property type="match status" value="1"/>
</dbReference>
<evidence type="ECO:0000313" key="8">
    <source>
        <dbReference type="Proteomes" id="UP000325577"/>
    </source>
</evidence>
<dbReference type="InterPro" id="IPR017853">
    <property type="entry name" value="GH"/>
</dbReference>
<dbReference type="GO" id="GO:0004568">
    <property type="term" value="F:chitinase activity"/>
    <property type="evidence" value="ECO:0007669"/>
    <property type="project" value="TreeGrafter"/>
</dbReference>
<dbReference type="InterPro" id="IPR029070">
    <property type="entry name" value="Chitinase_insertion_sf"/>
</dbReference>
<dbReference type="Pfam" id="PF00704">
    <property type="entry name" value="Glyco_hydro_18"/>
    <property type="match status" value="1"/>
</dbReference>
<dbReference type="PANTHER" id="PTHR11177:SF383">
    <property type="entry name" value="GLYCOSYL HYDROLASE FAMILY PROTEIN WITH CHITINASE INSERTION DOMAIN-CONTAINING PROTEIN"/>
    <property type="match status" value="1"/>
</dbReference>
<dbReference type="OrthoDB" id="73875at2759"/>
<dbReference type="SUPFAM" id="SSF54556">
    <property type="entry name" value="Chitinase insertion domain"/>
    <property type="match status" value="1"/>
</dbReference>
<evidence type="ECO:0000256" key="2">
    <source>
        <dbReference type="ARBA" id="ARBA00022729"/>
    </source>
</evidence>
<dbReference type="InterPro" id="IPR050314">
    <property type="entry name" value="Glycosyl_Hydrlase_18"/>
</dbReference>
<dbReference type="Gene3D" id="3.10.50.10">
    <property type="match status" value="1"/>
</dbReference>
<feature type="domain" description="GH18" evidence="6">
    <location>
        <begin position="1"/>
        <end position="259"/>
    </location>
</feature>
<dbReference type="InterPro" id="IPR011583">
    <property type="entry name" value="Chitinase_II/V-like_cat"/>
</dbReference>
<evidence type="ECO:0000313" key="7">
    <source>
        <dbReference type="EMBL" id="KAA8522899.1"/>
    </source>
</evidence>
<accession>A0A5J4ZXV7</accession>
<keyword evidence="3" id="KW-0378">Hydrolase</keyword>
<evidence type="ECO:0000256" key="4">
    <source>
        <dbReference type="ARBA" id="ARBA00023180"/>
    </source>
</evidence>
<dbReference type="GO" id="GO:0005975">
    <property type="term" value="P:carbohydrate metabolic process"/>
    <property type="evidence" value="ECO:0007669"/>
    <property type="project" value="InterPro"/>
</dbReference>
<protein>
    <recommendedName>
        <fullName evidence="6">GH18 domain-containing protein</fullName>
    </recommendedName>
</protein>
<keyword evidence="5" id="KW-0326">Glycosidase</keyword>
<dbReference type="FunFam" id="3.10.50.10:FF:000003">
    <property type="entry name" value="Class V chitinase CHIT5b"/>
    <property type="match status" value="1"/>
</dbReference>
<keyword evidence="8" id="KW-1185">Reference proteome</keyword>
<gene>
    <name evidence="7" type="ORF">F0562_009322</name>
</gene>
<comment type="similarity">
    <text evidence="1">Belongs to the glycosyl hydrolase 18 family. Chitinase class V subfamily.</text>
</comment>
<dbReference type="GO" id="GO:0006032">
    <property type="term" value="P:chitin catabolic process"/>
    <property type="evidence" value="ECO:0007669"/>
    <property type="project" value="TreeGrafter"/>
</dbReference>
<dbReference type="EMBL" id="CM018047">
    <property type="protein sequence ID" value="KAA8522899.1"/>
    <property type="molecule type" value="Genomic_DNA"/>
</dbReference>
<dbReference type="Proteomes" id="UP000325577">
    <property type="component" value="Linkage Group LG4"/>
</dbReference>
<organism evidence="7 8">
    <name type="scientific">Nyssa sinensis</name>
    <dbReference type="NCBI Taxonomy" id="561372"/>
    <lineage>
        <taxon>Eukaryota</taxon>
        <taxon>Viridiplantae</taxon>
        <taxon>Streptophyta</taxon>
        <taxon>Embryophyta</taxon>
        <taxon>Tracheophyta</taxon>
        <taxon>Spermatophyta</taxon>
        <taxon>Magnoliopsida</taxon>
        <taxon>eudicotyledons</taxon>
        <taxon>Gunneridae</taxon>
        <taxon>Pentapetalae</taxon>
        <taxon>asterids</taxon>
        <taxon>Cornales</taxon>
        <taxon>Nyssaceae</taxon>
        <taxon>Nyssa</taxon>
    </lineage>
</organism>
<dbReference type="PROSITE" id="PS51910">
    <property type="entry name" value="GH18_2"/>
    <property type="match status" value="1"/>
</dbReference>
<dbReference type="AlphaFoldDB" id="A0A5J4ZXV7"/>
<sequence>MASQSTSRRTFINSSISIARANRFHGLDLDWEYPQSASEMTNLRLLVNEWRAAVAAEARSSGRPPLILTAAVYYAPSINGVNYPIQAIARSLDWINLMAYDFYGPTWSNVTNSHAALYDPSGQVSGSYGIRAWIQVGLSPKKLVIGIPFYGYAWRLVNASNHGLLAPASGPVGSADGSMTYKQIAEFIARNAARAVYNTTIVSDYCYAGTTWIGYDGLQTIFTKVSYTKKNRLLGYFAWHVAADDNWALSRQAARAWGA</sequence>
<keyword evidence="2" id="KW-0732">Signal</keyword>
<proteinExistence type="inferred from homology"/>
<dbReference type="InterPro" id="IPR001223">
    <property type="entry name" value="Glyco_hydro18_cat"/>
</dbReference>
<dbReference type="GO" id="GO:0005576">
    <property type="term" value="C:extracellular region"/>
    <property type="evidence" value="ECO:0007669"/>
    <property type="project" value="TreeGrafter"/>
</dbReference>
<evidence type="ECO:0000259" key="6">
    <source>
        <dbReference type="PROSITE" id="PS51910"/>
    </source>
</evidence>
<evidence type="ECO:0000256" key="5">
    <source>
        <dbReference type="ARBA" id="ARBA00023295"/>
    </source>
</evidence>